<dbReference type="SUPFAM" id="SSF55486">
    <property type="entry name" value="Metalloproteases ('zincins'), catalytic domain"/>
    <property type="match status" value="1"/>
</dbReference>
<dbReference type="GO" id="GO:0008270">
    <property type="term" value="F:zinc ion binding"/>
    <property type="evidence" value="ECO:0007669"/>
    <property type="project" value="InterPro"/>
</dbReference>
<protein>
    <recommendedName>
        <fullName evidence="5">Aminopeptidase N</fullName>
        <ecNumber evidence="4">3.4.11.2</ecNumber>
    </recommendedName>
</protein>
<keyword evidence="7" id="KW-0645">Protease</keyword>
<dbReference type="GO" id="GO:0070006">
    <property type="term" value="F:metalloaminopeptidase activity"/>
    <property type="evidence" value="ECO:0007669"/>
    <property type="project" value="TreeGrafter"/>
</dbReference>
<evidence type="ECO:0000256" key="10">
    <source>
        <dbReference type="ARBA" id="ARBA00022833"/>
    </source>
</evidence>
<dbReference type="GO" id="GO:0043171">
    <property type="term" value="P:peptide catabolic process"/>
    <property type="evidence" value="ECO:0007669"/>
    <property type="project" value="TreeGrafter"/>
</dbReference>
<evidence type="ECO:0000259" key="13">
    <source>
        <dbReference type="Pfam" id="PF01433"/>
    </source>
</evidence>
<gene>
    <name evidence="15" type="ORF">GLX28_00265</name>
</gene>
<evidence type="ECO:0000256" key="3">
    <source>
        <dbReference type="ARBA" id="ARBA00010136"/>
    </source>
</evidence>
<name>A0A6I4YDX5_9DEIO</name>
<keyword evidence="12" id="KW-0732">Signal</keyword>
<evidence type="ECO:0000256" key="2">
    <source>
        <dbReference type="ARBA" id="ARBA00001947"/>
    </source>
</evidence>
<feature type="chain" id="PRO_5026359474" description="Aminopeptidase N" evidence="12">
    <location>
        <begin position="43"/>
        <end position="496"/>
    </location>
</feature>
<dbReference type="EMBL" id="WVHK01000001">
    <property type="protein sequence ID" value="MXV18074.1"/>
    <property type="molecule type" value="Genomic_DNA"/>
</dbReference>
<dbReference type="PANTHER" id="PTHR11533">
    <property type="entry name" value="PROTEASE M1 ZINC METALLOPROTEASE"/>
    <property type="match status" value="1"/>
</dbReference>
<feature type="signal peptide" evidence="12">
    <location>
        <begin position="1"/>
        <end position="42"/>
    </location>
</feature>
<keyword evidence="9" id="KW-0378">Hydrolase</keyword>
<keyword evidence="8" id="KW-0479">Metal-binding</keyword>
<dbReference type="InterPro" id="IPR050344">
    <property type="entry name" value="Peptidase_M1_aminopeptidases"/>
</dbReference>
<dbReference type="Pfam" id="PF17900">
    <property type="entry name" value="Peptidase_M1_N"/>
    <property type="match status" value="1"/>
</dbReference>
<dbReference type="InterPro" id="IPR045357">
    <property type="entry name" value="Aminopeptidase_N-like_N"/>
</dbReference>
<evidence type="ECO:0000256" key="6">
    <source>
        <dbReference type="ARBA" id="ARBA00022438"/>
    </source>
</evidence>
<evidence type="ECO:0000256" key="8">
    <source>
        <dbReference type="ARBA" id="ARBA00022723"/>
    </source>
</evidence>
<dbReference type="GO" id="GO:0016020">
    <property type="term" value="C:membrane"/>
    <property type="evidence" value="ECO:0007669"/>
    <property type="project" value="TreeGrafter"/>
</dbReference>
<evidence type="ECO:0000256" key="9">
    <source>
        <dbReference type="ARBA" id="ARBA00022801"/>
    </source>
</evidence>
<dbReference type="CDD" id="cd09603">
    <property type="entry name" value="M1_APN_like"/>
    <property type="match status" value="1"/>
</dbReference>
<keyword evidence="11" id="KW-0482">Metalloprotease</keyword>
<dbReference type="InterPro" id="IPR042097">
    <property type="entry name" value="Aminopeptidase_N-like_N_sf"/>
</dbReference>
<evidence type="ECO:0000259" key="14">
    <source>
        <dbReference type="Pfam" id="PF17900"/>
    </source>
</evidence>
<dbReference type="PANTHER" id="PTHR11533:SF174">
    <property type="entry name" value="PUROMYCIN-SENSITIVE AMINOPEPTIDASE-RELATED"/>
    <property type="match status" value="1"/>
</dbReference>
<dbReference type="InterPro" id="IPR027268">
    <property type="entry name" value="Peptidase_M4/M1_CTD_sf"/>
</dbReference>
<dbReference type="AlphaFoldDB" id="A0A6I4YDX5"/>
<evidence type="ECO:0000256" key="1">
    <source>
        <dbReference type="ARBA" id="ARBA00000098"/>
    </source>
</evidence>
<dbReference type="EC" id="3.4.11.2" evidence="4"/>
<dbReference type="GO" id="GO:0006508">
    <property type="term" value="P:proteolysis"/>
    <property type="evidence" value="ECO:0007669"/>
    <property type="project" value="UniProtKB-KW"/>
</dbReference>
<dbReference type="InterPro" id="IPR014782">
    <property type="entry name" value="Peptidase_M1_dom"/>
</dbReference>
<comment type="cofactor">
    <cofactor evidence="2">
        <name>Zn(2+)</name>
        <dbReference type="ChEBI" id="CHEBI:29105"/>
    </cofactor>
</comment>
<dbReference type="Pfam" id="PF01433">
    <property type="entry name" value="Peptidase_M1"/>
    <property type="match status" value="1"/>
</dbReference>
<keyword evidence="16" id="KW-1185">Reference proteome</keyword>
<evidence type="ECO:0000256" key="11">
    <source>
        <dbReference type="ARBA" id="ARBA00023049"/>
    </source>
</evidence>
<evidence type="ECO:0000313" key="15">
    <source>
        <dbReference type="EMBL" id="MXV18074.1"/>
    </source>
</evidence>
<evidence type="ECO:0000313" key="16">
    <source>
        <dbReference type="Proteomes" id="UP000430519"/>
    </source>
</evidence>
<dbReference type="Proteomes" id="UP000430519">
    <property type="component" value="Unassembled WGS sequence"/>
</dbReference>
<dbReference type="Gene3D" id="2.60.40.1730">
    <property type="entry name" value="tricorn interacting facor f3 domain"/>
    <property type="match status" value="1"/>
</dbReference>
<reference evidence="15 16" key="1">
    <citation type="submission" date="2019-11" db="EMBL/GenBank/DDBJ databases">
        <title>Genome sequence of Deinococcus xianganensis Y35, AI-2 producing algicidal bacterium, isolated from lake water.</title>
        <authorList>
            <person name="Li Y."/>
        </authorList>
    </citation>
    <scope>NUCLEOTIDE SEQUENCE [LARGE SCALE GENOMIC DNA]</scope>
    <source>
        <strain evidence="15 16">Y35</strain>
    </source>
</reference>
<dbReference type="RefSeq" id="WP_160975649.1">
    <property type="nucleotide sequence ID" value="NZ_WVHK01000001.1"/>
</dbReference>
<dbReference type="PRINTS" id="PR00756">
    <property type="entry name" value="ALADIPTASE"/>
</dbReference>
<sequence>MTQSRRTAATPPVLLARTLAVLTLPTLTLAALTLTTTPPSHAQTHPAAVTAGGAVGTRADVLPDPLYPTLGQPGLDVQHYDVRLTVPAPGTPDLRSDTTLSVRADRDLNDVRLDYSGPRVLNVTWNGQPVPYRHTTGQDTTPDKLIVQRALPAGRDARIRVTAAGPAGGVPDPTLNITLGWQSVPATPTQPGANFTFGEPDGTHSLIPCNDHPSDPATFTTTLTVPRGVTAVASGSRLADRAHLNGTHSVTFTLTTPVPTYALGISVGTLDTAARPAVETAGQRVTLTDYFPTSVPNTIRAPYARTGDMLTTLSGWFGPYPFSTYGSVVVTPDLPALETATLSTMPVRSSRERVIVHEIAHQWFGNAVPLASWTDTWLNEGFATYAELLWTQAQGQDTAPLLRGWRDRLRPGTRPLTATTRAQMFDATAYARGALALHALRTQVGDDAFRTFLHTYTRTRAGQPTRTADLLHLTRAQLGPQAAELLNTWITQPDLP</sequence>
<dbReference type="GO" id="GO:0042277">
    <property type="term" value="F:peptide binding"/>
    <property type="evidence" value="ECO:0007669"/>
    <property type="project" value="TreeGrafter"/>
</dbReference>
<comment type="catalytic activity">
    <reaction evidence="1">
        <text>Release of an N-terminal amino acid, Xaa-|-Yaa- from a peptide, amide or arylamide. Xaa is preferably Ala, but may be most amino acids including Pro (slow action). When a terminal hydrophobic residue is followed by a prolyl residue, the two may be released as an intact Xaa-Pro dipeptide.</text>
        <dbReference type="EC" id="3.4.11.2"/>
    </reaction>
</comment>
<dbReference type="GO" id="GO:0005615">
    <property type="term" value="C:extracellular space"/>
    <property type="evidence" value="ECO:0007669"/>
    <property type="project" value="TreeGrafter"/>
</dbReference>
<comment type="similarity">
    <text evidence="3">Belongs to the peptidase M1 family.</text>
</comment>
<dbReference type="GO" id="GO:0016285">
    <property type="term" value="F:alanyl aminopeptidase activity"/>
    <property type="evidence" value="ECO:0007669"/>
    <property type="project" value="UniProtKB-EC"/>
</dbReference>
<evidence type="ECO:0000256" key="4">
    <source>
        <dbReference type="ARBA" id="ARBA00012564"/>
    </source>
</evidence>
<dbReference type="Gene3D" id="1.10.390.10">
    <property type="entry name" value="Neutral Protease Domain 2"/>
    <property type="match status" value="1"/>
</dbReference>
<keyword evidence="10" id="KW-0862">Zinc</keyword>
<dbReference type="SUPFAM" id="SSF63737">
    <property type="entry name" value="Leukotriene A4 hydrolase N-terminal domain"/>
    <property type="match status" value="1"/>
</dbReference>
<dbReference type="InterPro" id="IPR001930">
    <property type="entry name" value="Peptidase_M1"/>
</dbReference>
<comment type="caution">
    <text evidence="15">The sequence shown here is derived from an EMBL/GenBank/DDBJ whole genome shotgun (WGS) entry which is preliminary data.</text>
</comment>
<evidence type="ECO:0000256" key="5">
    <source>
        <dbReference type="ARBA" id="ARBA00015611"/>
    </source>
</evidence>
<evidence type="ECO:0000256" key="12">
    <source>
        <dbReference type="SAM" id="SignalP"/>
    </source>
</evidence>
<feature type="domain" description="Peptidase M1 membrane alanine aminopeptidase" evidence="13">
    <location>
        <begin position="342"/>
        <end position="489"/>
    </location>
</feature>
<organism evidence="15 16">
    <name type="scientific">Deinococcus xianganensis</name>
    <dbReference type="NCBI Taxonomy" id="1507289"/>
    <lineage>
        <taxon>Bacteria</taxon>
        <taxon>Thermotogati</taxon>
        <taxon>Deinococcota</taxon>
        <taxon>Deinococci</taxon>
        <taxon>Deinococcales</taxon>
        <taxon>Deinococcaceae</taxon>
        <taxon>Deinococcus</taxon>
    </lineage>
</organism>
<feature type="domain" description="Aminopeptidase N-like N-terminal" evidence="14">
    <location>
        <begin position="195"/>
        <end position="261"/>
    </location>
</feature>
<dbReference type="GO" id="GO:0005737">
    <property type="term" value="C:cytoplasm"/>
    <property type="evidence" value="ECO:0007669"/>
    <property type="project" value="TreeGrafter"/>
</dbReference>
<evidence type="ECO:0000256" key="7">
    <source>
        <dbReference type="ARBA" id="ARBA00022670"/>
    </source>
</evidence>
<accession>A0A6I4YDX5</accession>
<keyword evidence="6" id="KW-0031">Aminopeptidase</keyword>
<proteinExistence type="inferred from homology"/>